<evidence type="ECO:0000256" key="7">
    <source>
        <dbReference type="ARBA" id="ARBA00038938"/>
    </source>
</evidence>
<protein>
    <recommendedName>
        <fullName evidence="9">Deoxycytidylate deaminase</fullName>
        <ecNumber evidence="7">3.5.4.12</ecNumber>
    </recommendedName>
    <alternativeName>
        <fullName evidence="8">dCMP deaminase</fullName>
    </alternativeName>
</protein>
<dbReference type="Gene3D" id="3.40.140.10">
    <property type="entry name" value="Cytidine Deaminase, domain 2"/>
    <property type="match status" value="1"/>
</dbReference>
<comment type="similarity">
    <text evidence="2">Belongs to the cytidine and deoxycytidylate deaminase family.</text>
</comment>
<dbReference type="GO" id="GO:0008270">
    <property type="term" value="F:zinc ion binding"/>
    <property type="evidence" value="ECO:0007669"/>
    <property type="project" value="InterPro"/>
</dbReference>
<comment type="caution">
    <text evidence="11">The sequence shown here is derived from an EMBL/GenBank/DDBJ whole genome shotgun (WGS) entry which is preliminary data.</text>
</comment>
<dbReference type="GO" id="GO:0004132">
    <property type="term" value="F:dCMP deaminase activity"/>
    <property type="evidence" value="ECO:0007669"/>
    <property type="project" value="UniProtKB-EC"/>
</dbReference>
<evidence type="ECO:0000256" key="6">
    <source>
        <dbReference type="ARBA" id="ARBA00022833"/>
    </source>
</evidence>
<sequence length="280" mass="31187">MLVGITGSEGSGRKTVLAILCKMGYTEVENNQKSFYEIVPEWREKFVVLIDTAPDSIKLRPWFVHIHIEATEQVRKGRLNKNGTNASNSKDLANILETNLDNIRNSHINLVNNYSTINELEECISKLDLENTQRVRPSWDSYFMSIANLAAQRSNCMKRRVGCVVVQDRKIVSTGYNGTPRGCTNCNEGGCPRCNTGSSGGTLLSTCYCLHAEENALLEAGRERVKDAVLYCNTCPCVTCTIKIAQCGISEVIYSMDYSMDNETINILQNAGISCRKFVE</sequence>
<dbReference type="PROSITE" id="PS00903">
    <property type="entry name" value="CYT_DCMP_DEAMINASES_1"/>
    <property type="match status" value="1"/>
</dbReference>
<dbReference type="Proteomes" id="UP001362899">
    <property type="component" value="Unassembled WGS sequence"/>
</dbReference>
<dbReference type="InterPro" id="IPR035105">
    <property type="entry name" value="Deoxycytidylate_deaminase_dom"/>
</dbReference>
<dbReference type="PANTHER" id="PTHR11086:SF18">
    <property type="entry name" value="DEOXYCYTIDYLATE DEAMINASE"/>
    <property type="match status" value="1"/>
</dbReference>
<dbReference type="PROSITE" id="PS51747">
    <property type="entry name" value="CYT_DCMP_DEAMINASES_2"/>
    <property type="match status" value="1"/>
</dbReference>
<name>A0AAV5RIQ8_STABA</name>
<keyword evidence="4" id="KW-0545">Nucleotide biosynthesis</keyword>
<evidence type="ECO:0000313" key="11">
    <source>
        <dbReference type="EMBL" id="GMM51255.1"/>
    </source>
</evidence>
<evidence type="ECO:0000256" key="8">
    <source>
        <dbReference type="ARBA" id="ARBA00041763"/>
    </source>
</evidence>
<organism evidence="11 12">
    <name type="scientific">Starmerella bacillaris</name>
    <name type="common">Yeast</name>
    <name type="synonym">Candida zemplinina</name>
    <dbReference type="NCBI Taxonomy" id="1247836"/>
    <lineage>
        <taxon>Eukaryota</taxon>
        <taxon>Fungi</taxon>
        <taxon>Dikarya</taxon>
        <taxon>Ascomycota</taxon>
        <taxon>Saccharomycotina</taxon>
        <taxon>Dipodascomycetes</taxon>
        <taxon>Dipodascales</taxon>
        <taxon>Trichomonascaceae</taxon>
        <taxon>Starmerella</taxon>
    </lineage>
</organism>
<evidence type="ECO:0000256" key="5">
    <source>
        <dbReference type="ARBA" id="ARBA00022801"/>
    </source>
</evidence>
<dbReference type="SUPFAM" id="SSF53927">
    <property type="entry name" value="Cytidine deaminase-like"/>
    <property type="match status" value="1"/>
</dbReference>
<reference evidence="11 12" key="1">
    <citation type="journal article" date="2023" name="Elife">
        <title>Identification of key yeast species and microbe-microbe interactions impacting larval growth of Drosophila in the wild.</title>
        <authorList>
            <person name="Mure A."/>
            <person name="Sugiura Y."/>
            <person name="Maeda R."/>
            <person name="Honda K."/>
            <person name="Sakurai N."/>
            <person name="Takahashi Y."/>
            <person name="Watada M."/>
            <person name="Katoh T."/>
            <person name="Gotoh A."/>
            <person name="Gotoh Y."/>
            <person name="Taniguchi I."/>
            <person name="Nakamura K."/>
            <person name="Hayashi T."/>
            <person name="Katayama T."/>
            <person name="Uemura T."/>
            <person name="Hattori Y."/>
        </authorList>
    </citation>
    <scope>NUCLEOTIDE SEQUENCE [LARGE SCALE GENOMIC DNA]</scope>
    <source>
        <strain evidence="11 12">SB-73</strain>
    </source>
</reference>
<keyword evidence="5" id="KW-0378">Hydrolase</keyword>
<dbReference type="GO" id="GO:0009165">
    <property type="term" value="P:nucleotide biosynthetic process"/>
    <property type="evidence" value="ECO:0007669"/>
    <property type="project" value="UniProtKB-KW"/>
</dbReference>
<keyword evidence="3" id="KW-0479">Metal-binding</keyword>
<evidence type="ECO:0000313" key="12">
    <source>
        <dbReference type="Proteomes" id="UP001362899"/>
    </source>
</evidence>
<accession>A0AAV5RIQ8</accession>
<keyword evidence="12" id="KW-1185">Reference proteome</keyword>
<dbReference type="Pfam" id="PF00383">
    <property type="entry name" value="dCMP_cyt_deam_1"/>
    <property type="match status" value="1"/>
</dbReference>
<dbReference type="CDD" id="cd01286">
    <property type="entry name" value="deoxycytidylate_deaminase"/>
    <property type="match status" value="1"/>
</dbReference>
<dbReference type="EC" id="3.5.4.12" evidence="7"/>
<comment type="cofactor">
    <cofactor evidence="1">
        <name>Zn(2+)</name>
        <dbReference type="ChEBI" id="CHEBI:29105"/>
    </cofactor>
</comment>
<evidence type="ECO:0000259" key="10">
    <source>
        <dbReference type="PROSITE" id="PS51747"/>
    </source>
</evidence>
<dbReference type="AlphaFoldDB" id="A0AAV5RIQ8"/>
<keyword evidence="6" id="KW-0862">Zinc</keyword>
<dbReference type="InterPro" id="IPR015517">
    <property type="entry name" value="dCMP_deaminase-rel"/>
</dbReference>
<dbReference type="InterPro" id="IPR016193">
    <property type="entry name" value="Cytidine_deaminase-like"/>
</dbReference>
<proteinExistence type="inferred from homology"/>
<dbReference type="EMBL" id="BTGC01000003">
    <property type="protein sequence ID" value="GMM51255.1"/>
    <property type="molecule type" value="Genomic_DNA"/>
</dbReference>
<dbReference type="FunFam" id="3.40.140.10:FF:000035">
    <property type="entry name" value="dCMP deaminase"/>
    <property type="match status" value="1"/>
</dbReference>
<dbReference type="GO" id="GO:0005737">
    <property type="term" value="C:cytoplasm"/>
    <property type="evidence" value="ECO:0007669"/>
    <property type="project" value="TreeGrafter"/>
</dbReference>
<evidence type="ECO:0000256" key="2">
    <source>
        <dbReference type="ARBA" id="ARBA00006576"/>
    </source>
</evidence>
<feature type="domain" description="CMP/dCMP-type deaminase" evidence="10">
    <location>
        <begin position="138"/>
        <end position="275"/>
    </location>
</feature>
<evidence type="ECO:0000256" key="3">
    <source>
        <dbReference type="ARBA" id="ARBA00022723"/>
    </source>
</evidence>
<dbReference type="PANTHER" id="PTHR11086">
    <property type="entry name" value="DEOXYCYTIDYLATE DEAMINASE-RELATED"/>
    <property type="match status" value="1"/>
</dbReference>
<evidence type="ECO:0000256" key="9">
    <source>
        <dbReference type="ARBA" id="ARBA00071582"/>
    </source>
</evidence>
<dbReference type="InterPro" id="IPR002125">
    <property type="entry name" value="CMP_dCMP_dom"/>
</dbReference>
<dbReference type="InterPro" id="IPR016192">
    <property type="entry name" value="APOBEC/CMP_deaminase_Zn-bd"/>
</dbReference>
<evidence type="ECO:0000256" key="1">
    <source>
        <dbReference type="ARBA" id="ARBA00001947"/>
    </source>
</evidence>
<gene>
    <name evidence="11" type="ORF">DASB73_022130</name>
</gene>
<evidence type="ECO:0000256" key="4">
    <source>
        <dbReference type="ARBA" id="ARBA00022727"/>
    </source>
</evidence>